<dbReference type="Proteomes" id="UP000277858">
    <property type="component" value="Chromosome"/>
</dbReference>
<keyword evidence="3 7" id="KW-0812">Transmembrane</keyword>
<dbReference type="EMBL" id="LR134473">
    <property type="protein sequence ID" value="VEI02588.1"/>
    <property type="molecule type" value="Genomic_DNA"/>
</dbReference>
<feature type="transmembrane region" description="Helical" evidence="7">
    <location>
        <begin position="382"/>
        <end position="401"/>
    </location>
</feature>
<gene>
    <name evidence="8" type="ORF">NCTC13652_00767</name>
</gene>
<keyword evidence="5 7" id="KW-0472">Membrane</keyword>
<evidence type="ECO:0000256" key="4">
    <source>
        <dbReference type="ARBA" id="ARBA00022989"/>
    </source>
</evidence>
<evidence type="ECO:0000256" key="5">
    <source>
        <dbReference type="ARBA" id="ARBA00023136"/>
    </source>
</evidence>
<feature type="transmembrane region" description="Helical" evidence="7">
    <location>
        <begin position="234"/>
        <end position="257"/>
    </location>
</feature>
<dbReference type="InterPro" id="IPR019108">
    <property type="entry name" value="Caa3_assmbl_CtaG-rel"/>
</dbReference>
<reference evidence="8 9" key="1">
    <citation type="submission" date="2018-12" db="EMBL/GenBank/DDBJ databases">
        <authorList>
            <consortium name="Pathogen Informatics"/>
        </authorList>
    </citation>
    <scope>NUCLEOTIDE SEQUENCE [LARGE SCALE GENOMIC DNA]</scope>
    <source>
        <strain evidence="8 9">NCTC13652</strain>
    </source>
</reference>
<feature type="transmembrane region" description="Helical" evidence="7">
    <location>
        <begin position="143"/>
        <end position="162"/>
    </location>
</feature>
<feature type="transmembrane region" description="Helical" evidence="7">
    <location>
        <begin position="496"/>
        <end position="516"/>
    </location>
</feature>
<feature type="transmembrane region" description="Helical" evidence="7">
    <location>
        <begin position="621"/>
        <end position="637"/>
    </location>
</feature>
<accession>A0A3S4YW67</accession>
<proteinExistence type="predicted"/>
<evidence type="ECO:0000256" key="2">
    <source>
        <dbReference type="ARBA" id="ARBA00022475"/>
    </source>
</evidence>
<keyword evidence="2" id="KW-1003">Cell membrane</keyword>
<feature type="transmembrane region" description="Helical" evidence="7">
    <location>
        <begin position="57"/>
        <end position="78"/>
    </location>
</feature>
<feature type="transmembrane region" description="Helical" evidence="7">
    <location>
        <begin position="18"/>
        <end position="37"/>
    </location>
</feature>
<evidence type="ECO:0000313" key="9">
    <source>
        <dbReference type="Proteomes" id="UP000277858"/>
    </source>
</evidence>
<feature type="transmembrane region" description="Helical" evidence="7">
    <location>
        <begin position="296"/>
        <end position="314"/>
    </location>
</feature>
<feature type="transmembrane region" description="Helical" evidence="7">
    <location>
        <begin position="528"/>
        <end position="549"/>
    </location>
</feature>
<feature type="transmembrane region" description="Helical" evidence="7">
    <location>
        <begin position="350"/>
        <end position="370"/>
    </location>
</feature>
<evidence type="ECO:0000256" key="6">
    <source>
        <dbReference type="SAM" id="MobiDB-lite"/>
    </source>
</evidence>
<dbReference type="GO" id="GO:0005886">
    <property type="term" value="C:plasma membrane"/>
    <property type="evidence" value="ECO:0007669"/>
    <property type="project" value="UniProtKB-SubCell"/>
</dbReference>
<feature type="compositionally biased region" description="Low complexity" evidence="6">
    <location>
        <begin position="453"/>
        <end position="470"/>
    </location>
</feature>
<name>A0A3S4YW67_9ACTN</name>
<keyword evidence="9" id="KW-1185">Reference proteome</keyword>
<organism evidence="8 9">
    <name type="scientific">Acidipropionibacterium jensenii</name>
    <dbReference type="NCBI Taxonomy" id="1749"/>
    <lineage>
        <taxon>Bacteria</taxon>
        <taxon>Bacillati</taxon>
        <taxon>Actinomycetota</taxon>
        <taxon>Actinomycetes</taxon>
        <taxon>Propionibacteriales</taxon>
        <taxon>Propionibacteriaceae</taxon>
        <taxon>Acidipropionibacterium</taxon>
    </lineage>
</organism>
<keyword evidence="4 7" id="KW-1133">Transmembrane helix</keyword>
<comment type="subcellular location">
    <subcellularLocation>
        <location evidence="1">Cell membrane</location>
        <topology evidence="1">Multi-pass membrane protein</topology>
    </subcellularLocation>
</comment>
<evidence type="ECO:0000256" key="7">
    <source>
        <dbReference type="SAM" id="Phobius"/>
    </source>
</evidence>
<protein>
    <submittedName>
        <fullName evidence="8">Cytochrome c oxidase caa3 assembly factor (Caa3_CtaG)</fullName>
    </submittedName>
</protein>
<feature type="transmembrane region" description="Helical" evidence="7">
    <location>
        <begin position="201"/>
        <end position="222"/>
    </location>
</feature>
<feature type="region of interest" description="Disordered" evidence="6">
    <location>
        <begin position="449"/>
        <end position="476"/>
    </location>
</feature>
<dbReference type="AlphaFoldDB" id="A0A3S4YW67"/>
<feature type="transmembrane region" description="Helical" evidence="7">
    <location>
        <begin position="561"/>
        <end position="588"/>
    </location>
</feature>
<sequence>MASEGVPAPDGRVAPRRLWLAPVVVAMAVASGLIGSLRRLEPRLLGRENPDLATSVLHTMVATAAWTAMILTLAQLLLATVLGPQRSPDDPRRRVGRAAWRCSQAWTIAALLMVPLEAADSSGLPTATVLGDLPTHLTSTPSVMAWFVMAVVGLVTSLVCLLCRTAGGLLLTALAVIASALPVTVTGSVSVGLNHDFSTDAGAVSAVAMVIASASCLACLLGHPAGSAARLARVRAPMVVCLGVALAGQLVVTWQGLAGTAVTSSRWGIVRLVLLVAVTLWLAMACTGWRTRTRTMGILVAVVLVVTGSSSQLIPPRYLVPQTTVVNYLGYPLPGPPTVGSLMLPGRPNLLMLFLALFGIAGYLLAVRRVRRLGGSWFPGRIAGWVAGWAVVGYLASAGLWQYSSITFSWHMLVHMMFNMLVPALLVMGAPITLLREVLTSHPVPAGLDATDPTTQQTPAGPEAQAGPEASGTPGTGLMGPRECLESLLHWRPTRILFGPFTGWAVFIASFYAVYFTPVFGLLMRYHWGHQWMLLHFLAAGLLLFQYVIGLDELPASLPHIGRLGFIITAMPFHSFFAVIVMGASQIIGADYYRTLSVPWVGDLAANQNLGGQITWATGEPPMGVVLIALCVQWFLADRRDQHRIDAAEDEGGLEASLSAYNDMLAQMAGEDAARANEERIERIREQNRHRR</sequence>
<evidence type="ECO:0000256" key="1">
    <source>
        <dbReference type="ARBA" id="ARBA00004651"/>
    </source>
</evidence>
<feature type="transmembrane region" description="Helical" evidence="7">
    <location>
        <begin position="169"/>
        <end position="189"/>
    </location>
</feature>
<evidence type="ECO:0000313" key="8">
    <source>
        <dbReference type="EMBL" id="VEI02588.1"/>
    </source>
</evidence>
<dbReference type="Pfam" id="PF09678">
    <property type="entry name" value="Caa3_CtaG"/>
    <property type="match status" value="1"/>
</dbReference>
<dbReference type="STRING" id="1122997.GCA_000425285_01093"/>
<feature type="transmembrane region" description="Helical" evidence="7">
    <location>
        <begin position="269"/>
        <end position="289"/>
    </location>
</feature>
<evidence type="ECO:0000256" key="3">
    <source>
        <dbReference type="ARBA" id="ARBA00022692"/>
    </source>
</evidence>
<feature type="transmembrane region" description="Helical" evidence="7">
    <location>
        <begin position="413"/>
        <end position="435"/>
    </location>
</feature>